<dbReference type="Gene3D" id="2.60.120.620">
    <property type="entry name" value="q2cbj1_9rhob like domain"/>
    <property type="match status" value="1"/>
</dbReference>
<reference evidence="1" key="1">
    <citation type="submission" date="2023-02" db="EMBL/GenBank/DDBJ databases">
        <title>Genome sequence of Hyphococcus flavus.</title>
        <authorList>
            <person name="Rong J.-C."/>
            <person name="Zhao Q."/>
            <person name="Yi M."/>
            <person name="Wu J.-Y."/>
        </authorList>
    </citation>
    <scope>NUCLEOTIDE SEQUENCE</scope>
    <source>
        <strain evidence="1">MCCC 1K03223</strain>
    </source>
</reference>
<sequence length="228" mass="26046">MVKTANTIPAPAEDRIFASVAAALGRAQRYDEPYRHWHIEKLLPHDVMQDLASLEFPIASVGDLSGKREFHNDTRHYIDKQNIANFDCTAALARAFHAPRMVQVMEGFFKTEIEGTFLRIEYAQDTTGFWLEPHTDLGVKRLTMLIYLPNGADQDDLGTDIYNPDKTHAKRAPFTPNSAMAFVPGNNTYHGFEERKINGIRKSLILNYVTTDWRDREQLCFPESTVTR</sequence>
<organism evidence="1 2">
    <name type="scientific">Hyphococcus flavus</name>
    <dbReference type="NCBI Taxonomy" id="1866326"/>
    <lineage>
        <taxon>Bacteria</taxon>
        <taxon>Pseudomonadati</taxon>
        <taxon>Pseudomonadota</taxon>
        <taxon>Alphaproteobacteria</taxon>
        <taxon>Parvularculales</taxon>
        <taxon>Parvularculaceae</taxon>
        <taxon>Hyphococcus</taxon>
    </lineage>
</organism>
<dbReference type="RefSeq" id="WP_274493638.1">
    <property type="nucleotide sequence ID" value="NZ_CP118166.1"/>
</dbReference>
<name>A0AAF0CES2_9PROT</name>
<gene>
    <name evidence="1" type="ORF">PUV54_00945</name>
</gene>
<proteinExistence type="predicted"/>
<protein>
    <recommendedName>
        <fullName evidence="3">2OG-Fe(II) oxygenase</fullName>
    </recommendedName>
</protein>
<evidence type="ECO:0000313" key="1">
    <source>
        <dbReference type="EMBL" id="WDI31751.1"/>
    </source>
</evidence>
<dbReference type="Proteomes" id="UP001214043">
    <property type="component" value="Chromosome"/>
</dbReference>
<dbReference type="KEGG" id="hfl:PUV54_00945"/>
<dbReference type="AlphaFoldDB" id="A0AAF0CES2"/>
<accession>A0AAF0CES2</accession>
<dbReference type="EMBL" id="CP118166">
    <property type="protein sequence ID" value="WDI31751.1"/>
    <property type="molecule type" value="Genomic_DNA"/>
</dbReference>
<evidence type="ECO:0008006" key="3">
    <source>
        <dbReference type="Google" id="ProtNLM"/>
    </source>
</evidence>
<evidence type="ECO:0000313" key="2">
    <source>
        <dbReference type="Proteomes" id="UP001214043"/>
    </source>
</evidence>
<keyword evidence="2" id="KW-1185">Reference proteome</keyword>